<dbReference type="InterPro" id="IPR000653">
    <property type="entry name" value="DegT/StrS_aminotransferase"/>
</dbReference>
<dbReference type="InterPro" id="IPR015421">
    <property type="entry name" value="PyrdxlP-dep_Trfase_major"/>
</dbReference>
<comment type="similarity">
    <text evidence="3">Belongs to the DegT/DnrJ/EryC1 family.</text>
</comment>
<comment type="caution">
    <text evidence="4">The sequence shown here is derived from an EMBL/GenBank/DDBJ whole genome shotgun (WGS) entry which is preliminary data.</text>
</comment>
<dbReference type="GO" id="GO:0030170">
    <property type="term" value="F:pyridoxal phosphate binding"/>
    <property type="evidence" value="ECO:0007669"/>
    <property type="project" value="TreeGrafter"/>
</dbReference>
<evidence type="ECO:0000313" key="5">
    <source>
        <dbReference type="Proteomes" id="UP000580654"/>
    </source>
</evidence>
<keyword evidence="2 3" id="KW-0663">Pyridoxal phosphate</keyword>
<dbReference type="Gene3D" id="3.90.1150.10">
    <property type="entry name" value="Aspartate Aminotransferase, domain 1"/>
    <property type="match status" value="1"/>
</dbReference>
<organism evidence="4 5">
    <name type="scientific">Muricoccus pecuniae</name>
    <dbReference type="NCBI Taxonomy" id="693023"/>
    <lineage>
        <taxon>Bacteria</taxon>
        <taxon>Pseudomonadati</taxon>
        <taxon>Pseudomonadota</taxon>
        <taxon>Alphaproteobacteria</taxon>
        <taxon>Acetobacterales</taxon>
        <taxon>Roseomonadaceae</taxon>
        <taxon>Muricoccus</taxon>
    </lineage>
</organism>
<dbReference type="PANTHER" id="PTHR30244:SF42">
    <property type="entry name" value="UDP-2-ACETAMIDO-2-DEOXY-3-OXO-D-GLUCURONATE AMINOTRANSFERASE"/>
    <property type="match status" value="1"/>
</dbReference>
<dbReference type="Gene3D" id="3.40.640.10">
    <property type="entry name" value="Type I PLP-dependent aspartate aminotransferase-like (Major domain)"/>
    <property type="match status" value="1"/>
</dbReference>
<dbReference type="GO" id="GO:0000271">
    <property type="term" value="P:polysaccharide biosynthetic process"/>
    <property type="evidence" value="ECO:0007669"/>
    <property type="project" value="TreeGrafter"/>
</dbReference>
<reference evidence="4 5" key="1">
    <citation type="submission" date="2020-08" db="EMBL/GenBank/DDBJ databases">
        <title>Genomic Encyclopedia of Type Strains, Phase IV (KMG-IV): sequencing the most valuable type-strain genomes for metagenomic binning, comparative biology and taxonomic classification.</title>
        <authorList>
            <person name="Goeker M."/>
        </authorList>
    </citation>
    <scope>NUCLEOTIDE SEQUENCE [LARGE SCALE GENOMIC DNA]</scope>
    <source>
        <strain evidence="4 5">DSM 25622</strain>
    </source>
</reference>
<proteinExistence type="inferred from homology"/>
<evidence type="ECO:0000256" key="1">
    <source>
        <dbReference type="PIRSR" id="PIRSR000390-1"/>
    </source>
</evidence>
<dbReference type="PIRSF" id="PIRSF000390">
    <property type="entry name" value="PLP_StrS"/>
    <property type="match status" value="1"/>
</dbReference>
<feature type="modified residue" description="N6-(pyridoxal phosphate)lysine" evidence="2">
    <location>
        <position position="201"/>
    </location>
</feature>
<gene>
    <name evidence="4" type="ORF">FHS87_000088</name>
</gene>
<evidence type="ECO:0000256" key="2">
    <source>
        <dbReference type="PIRSR" id="PIRSR000390-2"/>
    </source>
</evidence>
<dbReference type="Pfam" id="PF01041">
    <property type="entry name" value="DegT_DnrJ_EryC1"/>
    <property type="match status" value="1"/>
</dbReference>
<dbReference type="RefSeq" id="WP_184512709.1">
    <property type="nucleotide sequence ID" value="NZ_JACIJD010000001.1"/>
</dbReference>
<dbReference type="SUPFAM" id="SSF53383">
    <property type="entry name" value="PLP-dependent transferases"/>
    <property type="match status" value="1"/>
</dbReference>
<dbReference type="GO" id="GO:0008483">
    <property type="term" value="F:transaminase activity"/>
    <property type="evidence" value="ECO:0007669"/>
    <property type="project" value="TreeGrafter"/>
</dbReference>
<dbReference type="Proteomes" id="UP000580654">
    <property type="component" value="Unassembled WGS sequence"/>
</dbReference>
<dbReference type="PANTHER" id="PTHR30244">
    <property type="entry name" value="TRANSAMINASE"/>
    <property type="match status" value="1"/>
</dbReference>
<feature type="active site" description="Proton acceptor" evidence="1">
    <location>
        <position position="201"/>
    </location>
</feature>
<dbReference type="CDD" id="cd00616">
    <property type="entry name" value="AHBA_syn"/>
    <property type="match status" value="1"/>
</dbReference>
<dbReference type="InterPro" id="IPR015422">
    <property type="entry name" value="PyrdxlP-dep_Trfase_small"/>
</dbReference>
<dbReference type="InterPro" id="IPR015424">
    <property type="entry name" value="PyrdxlP-dep_Trfase"/>
</dbReference>
<evidence type="ECO:0000313" key="4">
    <source>
        <dbReference type="EMBL" id="MBB5692077.1"/>
    </source>
</evidence>
<dbReference type="EMBL" id="JACIJD010000001">
    <property type="protein sequence ID" value="MBB5692077.1"/>
    <property type="molecule type" value="Genomic_DNA"/>
</dbReference>
<keyword evidence="5" id="KW-1185">Reference proteome</keyword>
<name>A0A840Y6U1_9PROT</name>
<accession>A0A840Y6U1</accession>
<evidence type="ECO:0000256" key="3">
    <source>
        <dbReference type="RuleBase" id="RU004508"/>
    </source>
</evidence>
<sequence length="387" mass="40998">MPQDTAALPPIGLFDVRAQQALIRPEIDRRLAAVLDSGRFVQGPEVEELERALATFAGTAHCVGVSSGTDALQIAMMAEGIGRGDAVFLPAFTYTATAEVPLVLGATPVFVDVDPVTFNLDVEDLRRRLALVKAEGKLRPRAVVGVDLFGLPADWPAIEAICAEEGMFALDDAAQAFGAALGGKRLGNWAGAAALSFYPTKTLGCYGDGGALLTNDADKADLYRSLRTHGEGKTRYEVMRTGMNGRLDTIQAAILLCKLPLMEDELAARARVAAGYDAALSGKVQTPARPEGAESAYGLYSILLADEAQRGRVQEACKARGVPTAVYYPLPLHHQPAYREAHAGAIAGAPPLPVSEALCKRILALPMHPYLDDAQVARVKEAVLAGL</sequence>
<dbReference type="AlphaFoldDB" id="A0A840Y6U1"/>
<protein>
    <submittedName>
        <fullName evidence="4">dTDP-4-amino-4,6-dideoxygalactose transaminase</fullName>
    </submittedName>
</protein>